<dbReference type="STRING" id="1219032.GCA_001515545_03178"/>
<dbReference type="Pfam" id="PF00561">
    <property type="entry name" value="Abhydrolase_1"/>
    <property type="match status" value="2"/>
</dbReference>
<dbReference type="Proteomes" id="UP000220246">
    <property type="component" value="Unassembled WGS sequence"/>
</dbReference>
<dbReference type="SUPFAM" id="SSF53474">
    <property type="entry name" value="alpha/beta-Hydrolases"/>
    <property type="match status" value="1"/>
</dbReference>
<comment type="caution">
    <text evidence="2">The sequence shown here is derived from an EMBL/GenBank/DDBJ whole genome shotgun (WGS) entry which is preliminary data.</text>
</comment>
<dbReference type="EMBL" id="PDEA01000001">
    <property type="protein sequence ID" value="PEH88089.1"/>
    <property type="molecule type" value="Genomic_DNA"/>
</dbReference>
<dbReference type="GO" id="GO:0016020">
    <property type="term" value="C:membrane"/>
    <property type="evidence" value="ECO:0007669"/>
    <property type="project" value="TreeGrafter"/>
</dbReference>
<dbReference type="GO" id="GO:0016787">
    <property type="term" value="F:hydrolase activity"/>
    <property type="evidence" value="ECO:0007669"/>
    <property type="project" value="UniProtKB-KW"/>
</dbReference>
<evidence type="ECO:0000259" key="1">
    <source>
        <dbReference type="Pfam" id="PF00561"/>
    </source>
</evidence>
<accession>A0A2A7URV4</accession>
<dbReference type="OrthoDB" id="3663240at2"/>
<reference evidence="3" key="1">
    <citation type="submission" date="2017-09" db="EMBL/GenBank/DDBJ databases">
        <title>FDA dAtabase for Regulatory Grade micrObial Sequences (FDA-ARGOS): Supporting development and validation of Infectious Disease Dx tests.</title>
        <authorList>
            <person name="Minogue T."/>
            <person name="Wolcott M."/>
            <person name="Wasieloski L."/>
            <person name="Aguilar W."/>
            <person name="Moore D."/>
            <person name="Tallon L."/>
            <person name="Sadzewicz L."/>
            <person name="Ott S."/>
            <person name="Zhao X."/>
            <person name="Nagaraj S."/>
            <person name="Vavikolanu K."/>
            <person name="Aluvathingal J."/>
            <person name="Nadendla S."/>
            <person name="Sichtig H."/>
        </authorList>
    </citation>
    <scope>NUCLEOTIDE SEQUENCE [LARGE SCALE GENOMIC DNA]</scope>
    <source>
        <strain evidence="3">FDAARGOS_394</strain>
    </source>
</reference>
<dbReference type="GeneID" id="80800000"/>
<dbReference type="InterPro" id="IPR050266">
    <property type="entry name" value="AB_hydrolase_sf"/>
</dbReference>
<dbReference type="RefSeq" id="WP_066539923.1">
    <property type="nucleotide sequence ID" value="NZ_DAMCYT010000065.1"/>
</dbReference>
<keyword evidence="2" id="KW-0378">Hydrolase</keyword>
<gene>
    <name evidence="2" type="ORF">CRM82_05275</name>
</gene>
<organism evidence="2 3">
    <name type="scientific">Comamonas terrigena</name>
    <dbReference type="NCBI Taxonomy" id="32013"/>
    <lineage>
        <taxon>Bacteria</taxon>
        <taxon>Pseudomonadati</taxon>
        <taxon>Pseudomonadota</taxon>
        <taxon>Betaproteobacteria</taxon>
        <taxon>Burkholderiales</taxon>
        <taxon>Comamonadaceae</taxon>
        <taxon>Comamonas</taxon>
    </lineage>
</organism>
<proteinExistence type="predicted"/>
<keyword evidence="3" id="KW-1185">Reference proteome</keyword>
<dbReference type="PANTHER" id="PTHR43798:SF33">
    <property type="entry name" value="HYDROLASE, PUTATIVE (AFU_ORTHOLOGUE AFUA_2G14860)-RELATED"/>
    <property type="match status" value="1"/>
</dbReference>
<feature type="domain" description="AB hydrolase-1" evidence="1">
    <location>
        <begin position="195"/>
        <end position="248"/>
    </location>
</feature>
<dbReference type="PRINTS" id="PR00111">
    <property type="entry name" value="ABHYDROLASE"/>
</dbReference>
<protein>
    <submittedName>
        <fullName evidence="2">Alpha/beta hydrolase</fullName>
    </submittedName>
</protein>
<name>A0A2A7URV4_COMTR</name>
<evidence type="ECO:0000313" key="3">
    <source>
        <dbReference type="Proteomes" id="UP000220246"/>
    </source>
</evidence>
<dbReference type="InterPro" id="IPR029058">
    <property type="entry name" value="AB_hydrolase_fold"/>
</dbReference>
<sequence length="266" mass="28775">MPFAAVNGQRLFYEDTGGSAPVLVFSHGLLMDHRMFAPQVAAFRHGWRCISWDERGHGATATPGQCAPFSYYDSANDLVALLDHLGVERAVLVGMSQGGYLSLRAALTHPQRVRALVLIDTQALKEDPAKMPAHQAVVARWSQQGLDADMAAGLERTILGDGWEGAAAWKRIWQGVDAVNLQQCFATLDARDDISARMGEIRAPALVIHGAQDRAITLERARAMADALPRARWVEIEGAGHAPNLTHPELVNAAMQAFLGTLAPQG</sequence>
<dbReference type="AlphaFoldDB" id="A0A2A7URV4"/>
<dbReference type="PANTHER" id="PTHR43798">
    <property type="entry name" value="MONOACYLGLYCEROL LIPASE"/>
    <property type="match status" value="1"/>
</dbReference>
<evidence type="ECO:0000313" key="2">
    <source>
        <dbReference type="EMBL" id="PEH88089.1"/>
    </source>
</evidence>
<dbReference type="InterPro" id="IPR000073">
    <property type="entry name" value="AB_hydrolase_1"/>
</dbReference>
<dbReference type="Gene3D" id="3.40.50.1820">
    <property type="entry name" value="alpha/beta hydrolase"/>
    <property type="match status" value="1"/>
</dbReference>
<feature type="domain" description="AB hydrolase-1" evidence="1">
    <location>
        <begin position="21"/>
        <end position="169"/>
    </location>
</feature>